<name>A0A5K7ZD09_9BACT</name>
<dbReference type="Proteomes" id="UP000427769">
    <property type="component" value="Chromosome"/>
</dbReference>
<evidence type="ECO:0000313" key="1">
    <source>
        <dbReference type="EMBL" id="BBO78710.1"/>
    </source>
</evidence>
<accession>A0A5K7ZD09</accession>
<evidence type="ECO:0000313" key="2">
    <source>
        <dbReference type="Proteomes" id="UP000427769"/>
    </source>
</evidence>
<reference evidence="1 2" key="1">
    <citation type="submission" date="2019-11" db="EMBL/GenBank/DDBJ databases">
        <title>Comparative genomics of hydrocarbon-degrading Desulfosarcina strains.</title>
        <authorList>
            <person name="Watanabe M."/>
            <person name="Kojima H."/>
            <person name="Fukui M."/>
        </authorList>
    </citation>
    <scope>NUCLEOTIDE SEQUENCE [LARGE SCALE GENOMIC DNA]</scope>
    <source>
        <strain evidence="1 2">PP31</strain>
    </source>
</reference>
<gene>
    <name evidence="1" type="ORF">DSCW_61270</name>
</gene>
<organism evidence="1 2">
    <name type="scientific">Desulfosarcina widdelii</name>
    <dbReference type="NCBI Taxonomy" id="947919"/>
    <lineage>
        <taxon>Bacteria</taxon>
        <taxon>Pseudomonadati</taxon>
        <taxon>Thermodesulfobacteriota</taxon>
        <taxon>Desulfobacteria</taxon>
        <taxon>Desulfobacterales</taxon>
        <taxon>Desulfosarcinaceae</taxon>
        <taxon>Desulfosarcina</taxon>
    </lineage>
</organism>
<dbReference type="EMBL" id="AP021875">
    <property type="protein sequence ID" value="BBO78710.1"/>
    <property type="molecule type" value="Genomic_DNA"/>
</dbReference>
<protein>
    <submittedName>
        <fullName evidence="1">Uncharacterized protein</fullName>
    </submittedName>
</protein>
<dbReference type="KEGG" id="dwd:DSCW_61270"/>
<proteinExistence type="predicted"/>
<dbReference type="AlphaFoldDB" id="A0A5K7ZD09"/>
<keyword evidence="2" id="KW-1185">Reference proteome</keyword>
<sequence>MRQKYSIYRNVGKKILRIREYAVLDKDLKKIPSDELRQDHFSFLCEETYESEHIVSSISRGIGDLIQTLRTRNIFPISPYAGKIAESVIELYRNSENCSVELFFNDVDLVSIG</sequence>
<dbReference type="OrthoDB" id="5420426at2"/>
<dbReference type="RefSeq" id="WP_155307318.1">
    <property type="nucleotide sequence ID" value="NZ_AP021875.1"/>
</dbReference>